<dbReference type="EMBL" id="CP136422">
    <property type="protein sequence ID" value="WPX75902.1"/>
    <property type="molecule type" value="Genomic_DNA"/>
</dbReference>
<sequence length="59" mass="7455">MVTFELIKNRELTFQQRLNMIGLYMLQEEKEETKEDNQYHEYYHTYTHLAKFQKMIMIY</sequence>
<name>A0ABZ0UHC9_9FIRM</name>
<proteinExistence type="predicted"/>
<protein>
    <submittedName>
        <fullName evidence="1">Uncharacterized protein</fullName>
    </submittedName>
</protein>
<evidence type="ECO:0000313" key="2">
    <source>
        <dbReference type="Proteomes" id="UP001325248"/>
    </source>
</evidence>
<reference evidence="1" key="1">
    <citation type="submission" date="2023-10" db="EMBL/GenBank/DDBJ databases">
        <title>Genome sequence of Blautia coccoides DSM 935.</title>
        <authorList>
            <person name="Boeer T."/>
            <person name="Bengelsdorf F.R."/>
            <person name="Daniel R."/>
            <person name="Poehlein A."/>
        </authorList>
    </citation>
    <scope>NUCLEOTIDE SEQUENCE [LARGE SCALE GENOMIC DNA]</scope>
    <source>
        <strain evidence="1">DSM 935</strain>
    </source>
</reference>
<accession>A0ABZ0UHC9</accession>
<evidence type="ECO:0000313" key="1">
    <source>
        <dbReference type="EMBL" id="WPX75902.1"/>
    </source>
</evidence>
<gene>
    <name evidence="1" type="ORF">BLCOC_42680</name>
</gene>
<dbReference type="Proteomes" id="UP001325248">
    <property type="component" value="Chromosome"/>
</dbReference>
<organism evidence="1 2">
    <name type="scientific">Blautia producta</name>
    <dbReference type="NCBI Taxonomy" id="33035"/>
    <lineage>
        <taxon>Bacteria</taxon>
        <taxon>Bacillati</taxon>
        <taxon>Bacillota</taxon>
        <taxon>Clostridia</taxon>
        <taxon>Lachnospirales</taxon>
        <taxon>Lachnospiraceae</taxon>
        <taxon>Blautia</taxon>
    </lineage>
</organism>
<keyword evidence="2" id="KW-1185">Reference proteome</keyword>